<accession>A0A3B8WG58</accession>
<dbReference type="EMBL" id="DLYI01000143">
    <property type="protein sequence ID" value="HAC28346.1"/>
    <property type="molecule type" value="Genomic_DNA"/>
</dbReference>
<dbReference type="Proteomes" id="UP000261325">
    <property type="component" value="Unassembled WGS sequence"/>
</dbReference>
<comment type="caution">
    <text evidence="1">The sequence shown here is derived from an EMBL/GenBank/DDBJ whole genome shotgun (WGS) entry which is preliminary data.</text>
</comment>
<reference evidence="1 2" key="1">
    <citation type="journal article" date="2018" name="Nat. Biotechnol.">
        <title>A standardized bacterial taxonomy based on genome phylogeny substantially revises the tree of life.</title>
        <authorList>
            <person name="Parks D.H."/>
            <person name="Chuvochina M."/>
            <person name="Waite D.W."/>
            <person name="Rinke C."/>
            <person name="Skarshewski A."/>
            <person name="Chaumeil P.A."/>
            <person name="Hugenholtz P."/>
        </authorList>
    </citation>
    <scope>NUCLEOTIDE SEQUENCE [LARGE SCALE GENOMIC DNA]</scope>
    <source>
        <strain evidence="1">UBA9049</strain>
    </source>
</reference>
<protein>
    <submittedName>
        <fullName evidence="1">Uncharacterized protein</fullName>
    </submittedName>
</protein>
<dbReference type="AlphaFoldDB" id="A0A3B8WG58"/>
<evidence type="ECO:0000313" key="2">
    <source>
        <dbReference type="Proteomes" id="UP000261325"/>
    </source>
</evidence>
<sequence>MPQLPPNAYAIGTLMCQTTRDILWTPAEGWVQQANPGAGLALRVGSGQATYHRFDPRKKQHLITYGARMIAAKHQPATAQGWLSTREIRGRGYFGGEVTVLNLLAHTCCHEFAHLLQHSAGQRHYGSVHNRHFYEALDDLHHSGAADATRRHLSGLASDCGIELASTPFEFPSPAAEYRRWQVGDSVVFGDGRREKRGQVVRVNRKTCTVTVSQHARILRYRVPLSLLRRAAAA</sequence>
<evidence type="ECO:0000313" key="1">
    <source>
        <dbReference type="EMBL" id="HAC28346.1"/>
    </source>
</evidence>
<proteinExistence type="predicted"/>
<name>A0A3B8WG58_MARNT</name>
<gene>
    <name evidence="1" type="ORF">DCF82_11115</name>
</gene>
<organism evidence="1 2">
    <name type="scientific">Marinobacter nauticus</name>
    <name type="common">Marinobacter hydrocarbonoclasticus</name>
    <name type="synonym">Marinobacter aquaeolei</name>
    <dbReference type="NCBI Taxonomy" id="2743"/>
    <lineage>
        <taxon>Bacteria</taxon>
        <taxon>Pseudomonadati</taxon>
        <taxon>Pseudomonadota</taxon>
        <taxon>Gammaproteobacteria</taxon>
        <taxon>Pseudomonadales</taxon>
        <taxon>Marinobacteraceae</taxon>
        <taxon>Marinobacter</taxon>
    </lineage>
</organism>